<dbReference type="PANTHER" id="PTHR48078:SF7">
    <property type="entry name" value="BLL6502 PROTEIN"/>
    <property type="match status" value="1"/>
</dbReference>
<dbReference type="PANTHER" id="PTHR48078">
    <property type="entry name" value="THREONINE DEHYDRATASE, MITOCHONDRIAL-RELATED"/>
    <property type="match status" value="1"/>
</dbReference>
<dbReference type="GO" id="GO:0006565">
    <property type="term" value="P:L-serine catabolic process"/>
    <property type="evidence" value="ECO:0007669"/>
    <property type="project" value="TreeGrafter"/>
</dbReference>
<comment type="cofactor">
    <cofactor evidence="1">
        <name>pyridoxal 5'-phosphate</name>
        <dbReference type="ChEBI" id="CHEBI:597326"/>
    </cofactor>
</comment>
<name>A0A7C9PHU2_9BURK</name>
<evidence type="ECO:0000313" key="6">
    <source>
        <dbReference type="Proteomes" id="UP000484255"/>
    </source>
</evidence>
<evidence type="ECO:0000259" key="4">
    <source>
        <dbReference type="Pfam" id="PF00291"/>
    </source>
</evidence>
<dbReference type="InterPro" id="IPR001926">
    <property type="entry name" value="TrpB-like_PALP"/>
</dbReference>
<dbReference type="InterPro" id="IPR036052">
    <property type="entry name" value="TrpB-like_PALP_sf"/>
</dbReference>
<sequence>MTTDTSFFASAPTAAPSLANLRAAADTVHAVLPPTPQYRWPLLEQALPAGAALWVKHENHTPLGAFKVRGGLVYVQRQMARWAAAGEAPRGLVSATRGNHGQSLAFAAGRHGLPVTIFVPQGNSREKNAAMRALGAELVEAGQDFQAAVEAAVAFAAHTGAHMVPSFHGDLVAGVASYALELFTAQPDLQRVYVPIGMGSGAAGLVAARDALGLSTEIIGVVSTGAPAFARAFETGLPLPAEVSTVLADGMACRTPHPEALARLRAGLARVVSVSDEEVAQAIRWVFESTHNVAEGAGAAALAAVRQEAAQLQGLRVAAILSGGNIDRPLLAQVLADAPAGAPADAPSPAPALPR</sequence>
<dbReference type="SUPFAM" id="SSF53686">
    <property type="entry name" value="Tryptophan synthase beta subunit-like PLP-dependent enzymes"/>
    <property type="match status" value="1"/>
</dbReference>
<comment type="caution">
    <text evidence="5">The sequence shown here is derived from an EMBL/GenBank/DDBJ whole genome shotgun (WGS) entry which is preliminary data.</text>
</comment>
<accession>A0A7C9PHU2</accession>
<evidence type="ECO:0000256" key="2">
    <source>
        <dbReference type="ARBA" id="ARBA00022898"/>
    </source>
</evidence>
<dbReference type="GO" id="GO:0009097">
    <property type="term" value="P:isoleucine biosynthetic process"/>
    <property type="evidence" value="ECO:0007669"/>
    <property type="project" value="TreeGrafter"/>
</dbReference>
<reference evidence="5 6" key="1">
    <citation type="submission" date="2020-02" db="EMBL/GenBank/DDBJ databases">
        <title>Ideonella bacterium strain TBM-1.</title>
        <authorList>
            <person name="Chen W.-M."/>
        </authorList>
    </citation>
    <scope>NUCLEOTIDE SEQUENCE [LARGE SCALE GENOMIC DNA]</scope>
    <source>
        <strain evidence="5 6">TBM-1</strain>
    </source>
</reference>
<evidence type="ECO:0000256" key="1">
    <source>
        <dbReference type="ARBA" id="ARBA00001933"/>
    </source>
</evidence>
<gene>
    <name evidence="5" type="ORF">G3A44_14495</name>
</gene>
<dbReference type="Gene3D" id="3.40.50.1100">
    <property type="match status" value="2"/>
</dbReference>
<protein>
    <submittedName>
        <fullName evidence="5">Threonine dehydratase</fullName>
    </submittedName>
</protein>
<dbReference type="EMBL" id="JAAGOH010000017">
    <property type="protein sequence ID" value="NDY92395.1"/>
    <property type="molecule type" value="Genomic_DNA"/>
</dbReference>
<dbReference type="GO" id="GO:0004794">
    <property type="term" value="F:threonine deaminase activity"/>
    <property type="evidence" value="ECO:0007669"/>
    <property type="project" value="TreeGrafter"/>
</dbReference>
<dbReference type="NCBIfam" id="NF004771">
    <property type="entry name" value="PRK06110.1"/>
    <property type="match status" value="1"/>
</dbReference>
<dbReference type="InterPro" id="IPR050147">
    <property type="entry name" value="Ser/Thr_Dehydratase"/>
</dbReference>
<dbReference type="AlphaFoldDB" id="A0A7C9PHU2"/>
<keyword evidence="6" id="KW-1185">Reference proteome</keyword>
<dbReference type="GO" id="GO:0003941">
    <property type="term" value="F:L-serine ammonia-lyase activity"/>
    <property type="evidence" value="ECO:0007669"/>
    <property type="project" value="TreeGrafter"/>
</dbReference>
<organism evidence="5 6">
    <name type="scientific">Ideonella livida</name>
    <dbReference type="NCBI Taxonomy" id="2707176"/>
    <lineage>
        <taxon>Bacteria</taxon>
        <taxon>Pseudomonadati</taxon>
        <taxon>Pseudomonadota</taxon>
        <taxon>Betaproteobacteria</taxon>
        <taxon>Burkholderiales</taxon>
        <taxon>Sphaerotilaceae</taxon>
        <taxon>Ideonella</taxon>
    </lineage>
</organism>
<feature type="domain" description="Tryptophan synthase beta chain-like PALP" evidence="4">
    <location>
        <begin position="34"/>
        <end position="323"/>
    </location>
</feature>
<proteinExistence type="predicted"/>
<keyword evidence="2" id="KW-0663">Pyridoxal phosphate</keyword>
<dbReference type="RefSeq" id="WP_163458246.1">
    <property type="nucleotide sequence ID" value="NZ_JAAGOH010000017.1"/>
</dbReference>
<keyword evidence="3" id="KW-0456">Lyase</keyword>
<dbReference type="Pfam" id="PF00291">
    <property type="entry name" value="PALP"/>
    <property type="match status" value="1"/>
</dbReference>
<evidence type="ECO:0000313" key="5">
    <source>
        <dbReference type="EMBL" id="NDY92395.1"/>
    </source>
</evidence>
<evidence type="ECO:0000256" key="3">
    <source>
        <dbReference type="ARBA" id="ARBA00023239"/>
    </source>
</evidence>
<dbReference type="Proteomes" id="UP000484255">
    <property type="component" value="Unassembled WGS sequence"/>
</dbReference>
<dbReference type="GO" id="GO:0006567">
    <property type="term" value="P:L-threonine catabolic process"/>
    <property type="evidence" value="ECO:0007669"/>
    <property type="project" value="TreeGrafter"/>
</dbReference>